<accession>A0A0J6YGL9</accession>
<dbReference type="Gene3D" id="2.170.150.70">
    <property type="match status" value="1"/>
</dbReference>
<feature type="region of interest" description="Disordered" evidence="5">
    <location>
        <begin position="33"/>
        <end position="62"/>
    </location>
</feature>
<feature type="domain" description="CENP-V/GFA" evidence="6">
    <location>
        <begin position="139"/>
        <end position="201"/>
    </location>
</feature>
<evidence type="ECO:0000259" key="6">
    <source>
        <dbReference type="Pfam" id="PF04828"/>
    </source>
</evidence>
<dbReference type="SUPFAM" id="SSF51316">
    <property type="entry name" value="Mss4-like"/>
    <property type="match status" value="2"/>
</dbReference>
<dbReference type="Pfam" id="PF04828">
    <property type="entry name" value="GFA"/>
    <property type="match status" value="1"/>
</dbReference>
<evidence type="ECO:0000256" key="3">
    <source>
        <dbReference type="ARBA" id="ARBA00022833"/>
    </source>
</evidence>
<keyword evidence="2" id="KW-0479">Metal-binding</keyword>
<evidence type="ECO:0000256" key="2">
    <source>
        <dbReference type="ARBA" id="ARBA00022723"/>
    </source>
</evidence>
<evidence type="ECO:0000313" key="8">
    <source>
        <dbReference type="Proteomes" id="UP000054565"/>
    </source>
</evidence>
<evidence type="ECO:0000256" key="1">
    <source>
        <dbReference type="ARBA" id="ARBA00005495"/>
    </source>
</evidence>
<gene>
    <name evidence="7" type="ORF">CIRG_06456</name>
</gene>
<dbReference type="OrthoDB" id="6329284at2759"/>
<dbReference type="InterPro" id="IPR006913">
    <property type="entry name" value="CENP-V/GFA"/>
</dbReference>
<comment type="similarity">
    <text evidence="1">Belongs to the Gfa family.</text>
</comment>
<evidence type="ECO:0000256" key="4">
    <source>
        <dbReference type="ARBA" id="ARBA00023239"/>
    </source>
</evidence>
<evidence type="ECO:0000256" key="5">
    <source>
        <dbReference type="SAM" id="MobiDB-lite"/>
    </source>
</evidence>
<dbReference type="PANTHER" id="PTHR33337">
    <property type="entry name" value="GFA DOMAIN-CONTAINING PROTEIN"/>
    <property type="match status" value="1"/>
</dbReference>
<dbReference type="GO" id="GO:0046872">
    <property type="term" value="F:metal ion binding"/>
    <property type="evidence" value="ECO:0007669"/>
    <property type="project" value="UniProtKB-KW"/>
</dbReference>
<dbReference type="InterPro" id="IPR011057">
    <property type="entry name" value="Mss4-like_sf"/>
</dbReference>
<organism evidence="7 8">
    <name type="scientific">Coccidioides immitis RMSCC 2394</name>
    <dbReference type="NCBI Taxonomy" id="404692"/>
    <lineage>
        <taxon>Eukaryota</taxon>
        <taxon>Fungi</taxon>
        <taxon>Dikarya</taxon>
        <taxon>Ascomycota</taxon>
        <taxon>Pezizomycotina</taxon>
        <taxon>Eurotiomycetes</taxon>
        <taxon>Eurotiomycetidae</taxon>
        <taxon>Onygenales</taxon>
        <taxon>Onygenaceae</taxon>
        <taxon>Coccidioides</taxon>
    </lineage>
</organism>
<keyword evidence="3" id="KW-0862">Zinc</keyword>
<dbReference type="EMBL" id="DS028096">
    <property type="protein sequence ID" value="KMP06775.1"/>
    <property type="molecule type" value="Genomic_DNA"/>
</dbReference>
<reference evidence="8" key="1">
    <citation type="journal article" date="2010" name="Genome Res.">
        <title>Population genomic sequencing of Coccidioides fungi reveals recent hybridization and transposon control.</title>
        <authorList>
            <person name="Neafsey D.E."/>
            <person name="Barker B.M."/>
            <person name="Sharpton T.J."/>
            <person name="Stajich J.E."/>
            <person name="Park D.J."/>
            <person name="Whiston E."/>
            <person name="Hung C.-Y."/>
            <person name="McMahan C."/>
            <person name="White J."/>
            <person name="Sykes S."/>
            <person name="Heiman D."/>
            <person name="Young S."/>
            <person name="Zeng Q."/>
            <person name="Abouelleil A."/>
            <person name="Aftuck L."/>
            <person name="Bessette D."/>
            <person name="Brown A."/>
            <person name="FitzGerald M."/>
            <person name="Lui A."/>
            <person name="Macdonald J.P."/>
            <person name="Priest M."/>
            <person name="Orbach M.J."/>
            <person name="Galgiani J.N."/>
            <person name="Kirkland T.N."/>
            <person name="Cole G.T."/>
            <person name="Birren B.W."/>
            <person name="Henn M.R."/>
            <person name="Taylor J.W."/>
            <person name="Rounsley S.D."/>
        </authorList>
    </citation>
    <scope>NUCLEOTIDE SEQUENCE [LARGE SCALE GENOMIC DNA]</scope>
    <source>
        <strain evidence="8">RMSCC 2394</strain>
    </source>
</reference>
<proteinExistence type="inferred from homology"/>
<dbReference type="PANTHER" id="PTHR33337:SF40">
    <property type="entry name" value="CENP-V_GFA DOMAIN-CONTAINING PROTEIN-RELATED"/>
    <property type="match status" value="1"/>
</dbReference>
<sequence>MAYAPSEPFILTGGCFCKAIRYTINVPQREDRPILPGAVDTRLPPLPGQHKHDDDRRSQPRVPTTFPLIGFDHCSDCRHAAGTVVQAWCISPHSWVEWTVLPLHKNDAGEGDVAKPAIHLTTLEACASDGKSSVCHETYISHYKSSRDVTRSFCSRCGTTLTYYFERPASSPISPLIDITMGSLDEESLEKIHPERQVWWDSGIGWMKGIMTWGDGGVMRHAKGTLMDEIASG</sequence>
<dbReference type="STRING" id="404692.A0A0J6YGL9"/>
<name>A0A0J6YGL9_COCIT</name>
<dbReference type="Proteomes" id="UP000054565">
    <property type="component" value="Unassembled WGS sequence"/>
</dbReference>
<dbReference type="GO" id="GO:0016846">
    <property type="term" value="F:carbon-sulfur lyase activity"/>
    <property type="evidence" value="ECO:0007669"/>
    <property type="project" value="InterPro"/>
</dbReference>
<evidence type="ECO:0000313" key="7">
    <source>
        <dbReference type="EMBL" id="KMP06775.1"/>
    </source>
</evidence>
<protein>
    <recommendedName>
        <fullName evidence="6">CENP-V/GFA domain-containing protein</fullName>
    </recommendedName>
</protein>
<keyword evidence="4" id="KW-0456">Lyase</keyword>
<dbReference type="AlphaFoldDB" id="A0A0J6YGL9"/>